<dbReference type="Pfam" id="PF07729">
    <property type="entry name" value="FCD"/>
    <property type="match status" value="1"/>
</dbReference>
<dbReference type="InterPro" id="IPR000524">
    <property type="entry name" value="Tscrpt_reg_HTH_GntR"/>
</dbReference>
<dbReference type="InterPro" id="IPR036390">
    <property type="entry name" value="WH_DNA-bd_sf"/>
</dbReference>
<dbReference type="Proteomes" id="UP000480303">
    <property type="component" value="Unassembled WGS sequence"/>
</dbReference>
<evidence type="ECO:0000256" key="1">
    <source>
        <dbReference type="ARBA" id="ARBA00023015"/>
    </source>
</evidence>
<evidence type="ECO:0000256" key="2">
    <source>
        <dbReference type="ARBA" id="ARBA00023125"/>
    </source>
</evidence>
<organism evidence="5 6">
    <name type="scientific">Pseudolactococcus hodotermopsidis</name>
    <dbReference type="NCBI Taxonomy" id="2709157"/>
    <lineage>
        <taxon>Bacteria</taxon>
        <taxon>Bacillati</taxon>
        <taxon>Bacillota</taxon>
        <taxon>Bacilli</taxon>
        <taxon>Lactobacillales</taxon>
        <taxon>Streptococcaceae</taxon>
        <taxon>Pseudolactococcus</taxon>
    </lineage>
</organism>
<protein>
    <submittedName>
        <fullName evidence="5">GntR family transcriptional regulator</fullName>
    </submittedName>
</protein>
<evidence type="ECO:0000256" key="3">
    <source>
        <dbReference type="ARBA" id="ARBA00023163"/>
    </source>
</evidence>
<evidence type="ECO:0000259" key="4">
    <source>
        <dbReference type="PROSITE" id="PS50949"/>
    </source>
</evidence>
<dbReference type="InterPro" id="IPR008920">
    <property type="entry name" value="TF_FadR/GntR_C"/>
</dbReference>
<dbReference type="InterPro" id="IPR036388">
    <property type="entry name" value="WH-like_DNA-bd_sf"/>
</dbReference>
<evidence type="ECO:0000313" key="5">
    <source>
        <dbReference type="EMBL" id="GFH41938.1"/>
    </source>
</evidence>
<dbReference type="RefSeq" id="WP_172207698.1">
    <property type="nucleotide sequence ID" value="NZ_BLLI01000008.1"/>
</dbReference>
<dbReference type="SUPFAM" id="SSF48008">
    <property type="entry name" value="GntR ligand-binding domain-like"/>
    <property type="match status" value="1"/>
</dbReference>
<reference evidence="5 6" key="1">
    <citation type="submission" date="2020-02" db="EMBL/GenBank/DDBJ databases">
        <title>Draft genome sequence of Lactococcus sp. Hs30E4-3.</title>
        <authorList>
            <person name="Noda S."/>
            <person name="Yuki M."/>
            <person name="Ohkuma M."/>
        </authorList>
    </citation>
    <scope>NUCLEOTIDE SEQUENCE [LARGE SCALE GENOMIC DNA]</scope>
    <source>
        <strain evidence="5 6">Hs30E4-3</strain>
    </source>
</reference>
<dbReference type="GO" id="GO:0003700">
    <property type="term" value="F:DNA-binding transcription factor activity"/>
    <property type="evidence" value="ECO:0007669"/>
    <property type="project" value="InterPro"/>
</dbReference>
<dbReference type="GO" id="GO:0003677">
    <property type="term" value="F:DNA binding"/>
    <property type="evidence" value="ECO:0007669"/>
    <property type="project" value="UniProtKB-KW"/>
</dbReference>
<sequence>MKYTSLQEQAYETILHKIIYSDFAPGQKISEKELEKILKIGRTPIREALVQLRKQELIDVVPQSGTYISKINLKSADNARFTREQLERRVMAECITQIDEEGKKALLYIIEKQREAALSRNKRDFFFFDNIFHKTCFEIAGREEIWNWLTANSIHLDRFRWLRVAIEEMDWDGIIKQHQTIIDTILSKNIDEMDFIMTLHLHMMLDEKDFVISKYPEYFL</sequence>
<dbReference type="PANTHER" id="PTHR43537:SF5">
    <property type="entry name" value="UXU OPERON TRANSCRIPTIONAL REGULATOR"/>
    <property type="match status" value="1"/>
</dbReference>
<feature type="domain" description="HTH gntR-type" evidence="4">
    <location>
        <begin position="4"/>
        <end position="71"/>
    </location>
</feature>
<comment type="caution">
    <text evidence="5">The sequence shown here is derived from an EMBL/GenBank/DDBJ whole genome shotgun (WGS) entry which is preliminary data.</text>
</comment>
<dbReference type="PROSITE" id="PS50949">
    <property type="entry name" value="HTH_GNTR"/>
    <property type="match status" value="1"/>
</dbReference>
<keyword evidence="2" id="KW-0238">DNA-binding</keyword>
<dbReference type="Gene3D" id="1.10.10.10">
    <property type="entry name" value="Winged helix-like DNA-binding domain superfamily/Winged helix DNA-binding domain"/>
    <property type="match status" value="1"/>
</dbReference>
<name>A0A6A0BBZ4_9LACT</name>
<dbReference type="CDD" id="cd07377">
    <property type="entry name" value="WHTH_GntR"/>
    <property type="match status" value="1"/>
</dbReference>
<evidence type="ECO:0000313" key="6">
    <source>
        <dbReference type="Proteomes" id="UP000480303"/>
    </source>
</evidence>
<dbReference type="EMBL" id="BLLI01000008">
    <property type="protein sequence ID" value="GFH41938.1"/>
    <property type="molecule type" value="Genomic_DNA"/>
</dbReference>
<dbReference type="Pfam" id="PF00392">
    <property type="entry name" value="GntR"/>
    <property type="match status" value="1"/>
</dbReference>
<accession>A0A6A0BBZ4</accession>
<dbReference type="SMART" id="SM00345">
    <property type="entry name" value="HTH_GNTR"/>
    <property type="match status" value="1"/>
</dbReference>
<proteinExistence type="predicted"/>
<dbReference type="AlphaFoldDB" id="A0A6A0BBZ4"/>
<keyword evidence="1" id="KW-0805">Transcription regulation</keyword>
<gene>
    <name evidence="5" type="ORF">Hs30E_04890</name>
</gene>
<dbReference type="SUPFAM" id="SSF46785">
    <property type="entry name" value="Winged helix' DNA-binding domain"/>
    <property type="match status" value="1"/>
</dbReference>
<dbReference type="PANTHER" id="PTHR43537">
    <property type="entry name" value="TRANSCRIPTIONAL REGULATOR, GNTR FAMILY"/>
    <property type="match status" value="1"/>
</dbReference>
<keyword evidence="6" id="KW-1185">Reference proteome</keyword>
<dbReference type="Gene3D" id="1.20.120.530">
    <property type="entry name" value="GntR ligand-binding domain-like"/>
    <property type="match status" value="1"/>
</dbReference>
<dbReference type="InterPro" id="IPR011711">
    <property type="entry name" value="GntR_C"/>
</dbReference>
<dbReference type="SMART" id="SM00895">
    <property type="entry name" value="FCD"/>
    <property type="match status" value="1"/>
</dbReference>
<keyword evidence="3" id="KW-0804">Transcription</keyword>